<dbReference type="InterPro" id="IPR006076">
    <property type="entry name" value="FAD-dep_OxRdtase"/>
</dbReference>
<dbReference type="Proteomes" id="UP000184221">
    <property type="component" value="Unassembled WGS sequence"/>
</dbReference>
<dbReference type="EMBL" id="FQXC01000003">
    <property type="protein sequence ID" value="SHH47390.1"/>
    <property type="molecule type" value="Genomic_DNA"/>
</dbReference>
<dbReference type="PANTHER" id="PTHR13847:SF281">
    <property type="entry name" value="FAD DEPENDENT OXIDOREDUCTASE DOMAIN-CONTAINING PROTEIN"/>
    <property type="match status" value="1"/>
</dbReference>
<name>A0A1M5T9U3_9RHOB</name>
<gene>
    <name evidence="3" type="ORF">SAMN05443551_2138</name>
</gene>
<dbReference type="PANTHER" id="PTHR13847">
    <property type="entry name" value="SARCOSINE DEHYDROGENASE-RELATED"/>
    <property type="match status" value="1"/>
</dbReference>
<dbReference type="GO" id="GO:0016491">
    <property type="term" value="F:oxidoreductase activity"/>
    <property type="evidence" value="ECO:0007669"/>
    <property type="project" value="UniProtKB-KW"/>
</dbReference>
<proteinExistence type="predicted"/>
<dbReference type="Gene3D" id="3.50.50.60">
    <property type="entry name" value="FAD/NAD(P)-binding domain"/>
    <property type="match status" value="1"/>
</dbReference>
<protein>
    <submittedName>
        <fullName evidence="3">Glycine/D-amino acid oxidase</fullName>
    </submittedName>
</protein>
<dbReference type="OrthoDB" id="9806601at2"/>
<dbReference type="GO" id="GO:0005737">
    <property type="term" value="C:cytoplasm"/>
    <property type="evidence" value="ECO:0007669"/>
    <property type="project" value="TreeGrafter"/>
</dbReference>
<evidence type="ECO:0000313" key="4">
    <source>
        <dbReference type="Proteomes" id="UP000184221"/>
    </source>
</evidence>
<keyword evidence="1" id="KW-0560">Oxidoreductase</keyword>
<dbReference type="Gene3D" id="3.30.9.10">
    <property type="entry name" value="D-Amino Acid Oxidase, subunit A, domain 2"/>
    <property type="match status" value="1"/>
</dbReference>
<sequence>MRRIYEDAAYRTPGACWWRESAAPAALPRVSGDRRTEVAIIGGGFTGLNAALVLANAGIDATVIDTEQPGWGASGRNGGFCCLGGSKASGKTIGQMFGTDQRVQWHKAERAAVDHVAALLSDHGIDAETHSDGETVLAHSPKAMLGVRQAAQEAEQTYGVAAEVFDRAELRQRGLNGDFHGGMTLPIGFALNPGKYHAGLLRAVQDANSQVFGQTPAIAINRDGEAWRVDTPSGSVRAQKVILATNGYSSEDVPDWLRGRYLPVQSTIIVTRPITAEEQVAQGWTSLQMCYDSRILLHYFRLMPDGRFLFGMRGGLRATPTAEAQLARKIRADFARLFPAWRDVDINHEWSGLLCLTRRLTPFAGPVPDMPGVFAAFGYHGNGVAMGSYAGARLADLVMGRAPTGPFPDFLSLPPRRFPLGSKRRVLPAPAYAVAALFDR</sequence>
<organism evidence="3 4">
    <name type="scientific">Marivita hallyeonensis</name>
    <dbReference type="NCBI Taxonomy" id="996342"/>
    <lineage>
        <taxon>Bacteria</taxon>
        <taxon>Pseudomonadati</taxon>
        <taxon>Pseudomonadota</taxon>
        <taxon>Alphaproteobacteria</taxon>
        <taxon>Rhodobacterales</taxon>
        <taxon>Roseobacteraceae</taxon>
        <taxon>Marivita</taxon>
    </lineage>
</organism>
<evidence type="ECO:0000313" key="3">
    <source>
        <dbReference type="EMBL" id="SHH47390.1"/>
    </source>
</evidence>
<dbReference type="AlphaFoldDB" id="A0A1M5T9U3"/>
<evidence type="ECO:0000259" key="2">
    <source>
        <dbReference type="Pfam" id="PF01266"/>
    </source>
</evidence>
<dbReference type="InterPro" id="IPR036188">
    <property type="entry name" value="FAD/NAD-bd_sf"/>
</dbReference>
<accession>A0A1M5T9U3</accession>
<dbReference type="RefSeq" id="WP_072777526.1">
    <property type="nucleotide sequence ID" value="NZ_FQXC01000003.1"/>
</dbReference>
<dbReference type="SUPFAM" id="SSF51905">
    <property type="entry name" value="FAD/NAD(P)-binding domain"/>
    <property type="match status" value="1"/>
</dbReference>
<evidence type="ECO:0000256" key="1">
    <source>
        <dbReference type="ARBA" id="ARBA00023002"/>
    </source>
</evidence>
<dbReference type="STRING" id="996342.SAMN05443551_2138"/>
<feature type="domain" description="FAD dependent oxidoreductase" evidence="2">
    <location>
        <begin position="38"/>
        <end position="397"/>
    </location>
</feature>
<dbReference type="Pfam" id="PF01266">
    <property type="entry name" value="DAO"/>
    <property type="match status" value="1"/>
</dbReference>
<keyword evidence="4" id="KW-1185">Reference proteome</keyword>
<reference evidence="3 4" key="1">
    <citation type="submission" date="2016-11" db="EMBL/GenBank/DDBJ databases">
        <authorList>
            <person name="Jaros S."/>
            <person name="Januszkiewicz K."/>
            <person name="Wedrychowicz H."/>
        </authorList>
    </citation>
    <scope>NUCLEOTIDE SEQUENCE [LARGE SCALE GENOMIC DNA]</scope>
    <source>
        <strain evidence="3 4">DSM 29431</strain>
    </source>
</reference>